<dbReference type="Proteomes" id="UP000886523">
    <property type="component" value="Unassembled WGS sequence"/>
</dbReference>
<feature type="compositionally biased region" description="Low complexity" evidence="1">
    <location>
        <begin position="252"/>
        <end position="270"/>
    </location>
</feature>
<feature type="region of interest" description="Disordered" evidence="1">
    <location>
        <begin position="243"/>
        <end position="277"/>
    </location>
</feature>
<evidence type="ECO:0000313" key="2">
    <source>
        <dbReference type="EMBL" id="KAF9508454.1"/>
    </source>
</evidence>
<keyword evidence="3" id="KW-1185">Reference proteome</keyword>
<reference evidence="2" key="1">
    <citation type="journal article" date="2020" name="Nat. Commun.">
        <title>Large-scale genome sequencing of mycorrhizal fungi provides insights into the early evolution of symbiotic traits.</title>
        <authorList>
            <person name="Miyauchi S."/>
            <person name="Kiss E."/>
            <person name="Kuo A."/>
            <person name="Drula E."/>
            <person name="Kohler A."/>
            <person name="Sanchez-Garcia M."/>
            <person name="Morin E."/>
            <person name="Andreopoulos B."/>
            <person name="Barry K.W."/>
            <person name="Bonito G."/>
            <person name="Buee M."/>
            <person name="Carver A."/>
            <person name="Chen C."/>
            <person name="Cichocki N."/>
            <person name="Clum A."/>
            <person name="Culley D."/>
            <person name="Crous P.W."/>
            <person name="Fauchery L."/>
            <person name="Girlanda M."/>
            <person name="Hayes R.D."/>
            <person name="Keri Z."/>
            <person name="LaButti K."/>
            <person name="Lipzen A."/>
            <person name="Lombard V."/>
            <person name="Magnuson J."/>
            <person name="Maillard F."/>
            <person name="Murat C."/>
            <person name="Nolan M."/>
            <person name="Ohm R.A."/>
            <person name="Pangilinan J."/>
            <person name="Pereira M.F."/>
            <person name="Perotto S."/>
            <person name="Peter M."/>
            <person name="Pfister S."/>
            <person name="Riley R."/>
            <person name="Sitrit Y."/>
            <person name="Stielow J.B."/>
            <person name="Szollosi G."/>
            <person name="Zifcakova L."/>
            <person name="Stursova M."/>
            <person name="Spatafora J.W."/>
            <person name="Tedersoo L."/>
            <person name="Vaario L.M."/>
            <person name="Yamada A."/>
            <person name="Yan M."/>
            <person name="Wang P."/>
            <person name="Xu J."/>
            <person name="Bruns T."/>
            <person name="Baldrian P."/>
            <person name="Vilgalys R."/>
            <person name="Dunand C."/>
            <person name="Henrissat B."/>
            <person name="Grigoriev I.V."/>
            <person name="Hibbett D."/>
            <person name="Nagy L.G."/>
            <person name="Martin F.M."/>
        </authorList>
    </citation>
    <scope>NUCLEOTIDE SEQUENCE</scope>
    <source>
        <strain evidence="2">UP504</strain>
    </source>
</reference>
<dbReference type="EMBL" id="MU129058">
    <property type="protein sequence ID" value="KAF9508454.1"/>
    <property type="molecule type" value="Genomic_DNA"/>
</dbReference>
<feature type="compositionally biased region" description="Basic and acidic residues" evidence="1">
    <location>
        <begin position="203"/>
        <end position="213"/>
    </location>
</feature>
<dbReference type="AlphaFoldDB" id="A0A9P6AN27"/>
<feature type="compositionally biased region" description="Polar residues" evidence="1">
    <location>
        <begin position="123"/>
        <end position="134"/>
    </location>
</feature>
<name>A0A9P6AN27_9AGAM</name>
<protein>
    <submittedName>
        <fullName evidence="2">Uncharacterized protein</fullName>
    </submittedName>
</protein>
<sequence length="356" mass="39519">MPGTSNYLLHIYILAINITWALSKYRQLLALNCTTTQPHPATAQKGEDTTTHPRLRVCGHKTKARMMRADTATAKPKQTTDPPMGGPRNHTPAAVIDQTQQNNDLPNEPPPPRIHDATRQRRPTGQSPRQNHTPASAGVWVSSKMTTRQNNIRQTKPANDNWPDRTPDETTPAKAVCYLNPQQTPPPNKSYKRDPPKPPSNETQDRTPTTRDHRNCKRNHTCQSGCVEMDHTPAVAGYHLNHLQNESPKPNAPRNTPRRNPGTRTHNTRPQGPQTNHTCFGGCVIILRSSTVKPNDNPLNKPPRGMMMRPAMTPAKRTTPTMTGQTKPKRAPHTRFCGCVVILSLSSGPNTCDPAE</sequence>
<feature type="compositionally biased region" description="Polar residues" evidence="1">
    <location>
        <begin position="143"/>
        <end position="158"/>
    </location>
</feature>
<proteinExistence type="predicted"/>
<feature type="region of interest" description="Disordered" evidence="1">
    <location>
        <begin position="292"/>
        <end position="331"/>
    </location>
</feature>
<organism evidence="2 3">
    <name type="scientific">Hydnum rufescens UP504</name>
    <dbReference type="NCBI Taxonomy" id="1448309"/>
    <lineage>
        <taxon>Eukaryota</taxon>
        <taxon>Fungi</taxon>
        <taxon>Dikarya</taxon>
        <taxon>Basidiomycota</taxon>
        <taxon>Agaricomycotina</taxon>
        <taxon>Agaricomycetes</taxon>
        <taxon>Cantharellales</taxon>
        <taxon>Hydnaceae</taxon>
        <taxon>Hydnum</taxon>
    </lineage>
</organism>
<comment type="caution">
    <text evidence="2">The sequence shown here is derived from an EMBL/GenBank/DDBJ whole genome shotgun (WGS) entry which is preliminary data.</text>
</comment>
<feature type="region of interest" description="Disordered" evidence="1">
    <location>
        <begin position="67"/>
        <end position="218"/>
    </location>
</feature>
<gene>
    <name evidence="2" type="ORF">BS47DRAFT_1365934</name>
</gene>
<accession>A0A9P6AN27</accession>
<evidence type="ECO:0000313" key="3">
    <source>
        <dbReference type="Proteomes" id="UP000886523"/>
    </source>
</evidence>
<feature type="compositionally biased region" description="Polar residues" evidence="1">
    <location>
        <begin position="316"/>
        <end position="326"/>
    </location>
</feature>
<evidence type="ECO:0000256" key="1">
    <source>
        <dbReference type="SAM" id="MobiDB-lite"/>
    </source>
</evidence>